<evidence type="ECO:0000313" key="14">
    <source>
        <dbReference type="Proteomes" id="UP000623461"/>
    </source>
</evidence>
<feature type="domain" description="Protein kinase" evidence="11">
    <location>
        <begin position="14"/>
        <end position="272"/>
    </location>
</feature>
<evidence type="ECO:0000256" key="4">
    <source>
        <dbReference type="ARBA" id="ARBA00022741"/>
    </source>
</evidence>
<evidence type="ECO:0000256" key="10">
    <source>
        <dbReference type="SAM" id="Phobius"/>
    </source>
</evidence>
<gene>
    <name evidence="13" type="primary">pknA</name>
    <name evidence="13" type="ORF">GCM10009721_04520</name>
</gene>
<dbReference type="SMART" id="SM00740">
    <property type="entry name" value="PASTA"/>
    <property type="match status" value="4"/>
</dbReference>
<dbReference type="InterPro" id="IPR011009">
    <property type="entry name" value="Kinase-like_dom_sf"/>
</dbReference>
<feature type="transmembrane region" description="Helical" evidence="10">
    <location>
        <begin position="371"/>
        <end position="391"/>
    </location>
</feature>
<sequence length="661" mass="69741">MADALVGRVIDGRYRILSHLADGGMASVYVALDGRLDREVALKIMRPGLATDDVFVERFRAEARSAARLSHPNVVAVYDQGEDDGEVFLAMELVEGKTLRDVIHEEAPLTARESLAILEPILLALCAAHAAGMIHRDVKPENVIVRRDGEVKVADFGLARAITNQAATSQTGVLLGTVSYLSPEQVERGVADTRSDVYAAGLLLFEMLTGRKAVTGGTPIQIAYNHVHGSIVAPSTLVPGVPEVLDDLVARATAVEPDDRFESATTFVTALREVRRGLTAGELDRRAAAVGTDPAGTAVLAPVSSTTQLSPADRPRRSEAAGAPERHRTRPNDMGAAALAGRPVHEDGPALEHTAAMPIERRRRRSARRRWPLWLAGLLLVGGVSFGGWWFTAGPGGSTLVPAVVGQPVSQAEGELQQAALSTELVEEFSETRAQGVVLRVEPGAGSELGKDSTVRLVVSKGKERYAVPTLTGSKVGETGAALSPLNLRLGERSQAWSETVPEGVVISQDPAAGESVKRNTAVSVVVSKGRRPIEVPTVTGATLDAASATLTKAGLTVQRGEDVNSDTVPAGQVVSQSPDKGTLHQGDAVKLVVSKGPVRVQVPNVVDQPDAAADKALTDLGLKVDKQYPFGDLFEKKVRAQDPAAGTPVPKGTTIHLTIV</sequence>
<name>A0ABQ2HKF4_9MICO</name>
<dbReference type="CDD" id="cd14014">
    <property type="entry name" value="STKc_PknB_like"/>
    <property type="match status" value="1"/>
</dbReference>
<dbReference type="GO" id="GO:0004674">
    <property type="term" value="F:protein serine/threonine kinase activity"/>
    <property type="evidence" value="ECO:0007669"/>
    <property type="project" value="UniProtKB-KW"/>
</dbReference>
<keyword evidence="14" id="KW-1185">Reference proteome</keyword>
<feature type="domain" description="PASTA" evidence="12">
    <location>
        <begin position="530"/>
        <end position="596"/>
    </location>
</feature>
<keyword evidence="5 13" id="KW-0418">Kinase</keyword>
<evidence type="ECO:0000256" key="7">
    <source>
        <dbReference type="ARBA" id="ARBA00047899"/>
    </source>
</evidence>
<evidence type="ECO:0000256" key="3">
    <source>
        <dbReference type="ARBA" id="ARBA00022679"/>
    </source>
</evidence>
<dbReference type="SUPFAM" id="SSF56112">
    <property type="entry name" value="Protein kinase-like (PK-like)"/>
    <property type="match status" value="1"/>
</dbReference>
<dbReference type="PROSITE" id="PS50011">
    <property type="entry name" value="PROTEIN_KINASE_DOM"/>
    <property type="match status" value="1"/>
</dbReference>
<keyword evidence="3" id="KW-0808">Transferase</keyword>
<dbReference type="Gene3D" id="3.30.10.20">
    <property type="match status" value="4"/>
</dbReference>
<dbReference type="PROSITE" id="PS00108">
    <property type="entry name" value="PROTEIN_KINASE_ST"/>
    <property type="match status" value="1"/>
</dbReference>
<keyword evidence="2 13" id="KW-0723">Serine/threonine-protein kinase</keyword>
<feature type="domain" description="PASTA" evidence="12">
    <location>
        <begin position="397"/>
        <end position="461"/>
    </location>
</feature>
<comment type="catalytic activity">
    <reaction evidence="8">
        <text>L-seryl-[protein] + ATP = O-phospho-L-seryl-[protein] + ADP + H(+)</text>
        <dbReference type="Rhea" id="RHEA:17989"/>
        <dbReference type="Rhea" id="RHEA-COMP:9863"/>
        <dbReference type="Rhea" id="RHEA-COMP:11604"/>
        <dbReference type="ChEBI" id="CHEBI:15378"/>
        <dbReference type="ChEBI" id="CHEBI:29999"/>
        <dbReference type="ChEBI" id="CHEBI:30616"/>
        <dbReference type="ChEBI" id="CHEBI:83421"/>
        <dbReference type="ChEBI" id="CHEBI:456216"/>
        <dbReference type="EC" id="2.7.11.1"/>
    </reaction>
</comment>
<dbReference type="Gene3D" id="3.30.200.20">
    <property type="entry name" value="Phosphorylase Kinase, domain 1"/>
    <property type="match status" value="1"/>
</dbReference>
<dbReference type="InterPro" id="IPR008271">
    <property type="entry name" value="Ser/Thr_kinase_AS"/>
</dbReference>
<organism evidence="13 14">
    <name type="scientific">Terrabacter tumescens</name>
    <dbReference type="NCBI Taxonomy" id="60443"/>
    <lineage>
        <taxon>Bacteria</taxon>
        <taxon>Bacillati</taxon>
        <taxon>Actinomycetota</taxon>
        <taxon>Actinomycetes</taxon>
        <taxon>Micrococcales</taxon>
        <taxon>Intrasporangiaceae</taxon>
        <taxon>Terrabacter</taxon>
    </lineage>
</organism>
<keyword evidence="10" id="KW-0812">Transmembrane</keyword>
<dbReference type="PROSITE" id="PS51178">
    <property type="entry name" value="PASTA"/>
    <property type="match status" value="4"/>
</dbReference>
<protein>
    <recommendedName>
        <fullName evidence="1">non-specific serine/threonine protein kinase</fullName>
        <ecNumber evidence="1">2.7.11.1</ecNumber>
    </recommendedName>
</protein>
<proteinExistence type="predicted"/>
<dbReference type="SMART" id="SM00220">
    <property type="entry name" value="S_TKc"/>
    <property type="match status" value="1"/>
</dbReference>
<keyword evidence="4" id="KW-0547">Nucleotide-binding</keyword>
<dbReference type="Gene3D" id="1.10.510.10">
    <property type="entry name" value="Transferase(Phosphotransferase) domain 1"/>
    <property type="match status" value="1"/>
</dbReference>
<keyword evidence="10" id="KW-1133">Transmembrane helix</keyword>
<evidence type="ECO:0000259" key="12">
    <source>
        <dbReference type="PROSITE" id="PS51178"/>
    </source>
</evidence>
<feature type="domain" description="PASTA" evidence="12">
    <location>
        <begin position="462"/>
        <end position="529"/>
    </location>
</feature>
<dbReference type="EMBL" id="BMNZ01000001">
    <property type="protein sequence ID" value="GGM83107.1"/>
    <property type="molecule type" value="Genomic_DNA"/>
</dbReference>
<evidence type="ECO:0000256" key="1">
    <source>
        <dbReference type="ARBA" id="ARBA00012513"/>
    </source>
</evidence>
<accession>A0ABQ2HKF4</accession>
<dbReference type="InterPro" id="IPR005543">
    <property type="entry name" value="PASTA_dom"/>
</dbReference>
<keyword evidence="10" id="KW-0472">Membrane</keyword>
<dbReference type="EC" id="2.7.11.1" evidence="1"/>
<evidence type="ECO:0000256" key="9">
    <source>
        <dbReference type="SAM" id="MobiDB-lite"/>
    </source>
</evidence>
<keyword evidence="6" id="KW-0067">ATP-binding</keyword>
<evidence type="ECO:0000256" key="2">
    <source>
        <dbReference type="ARBA" id="ARBA00022527"/>
    </source>
</evidence>
<comment type="catalytic activity">
    <reaction evidence="7">
        <text>L-threonyl-[protein] + ATP = O-phospho-L-threonyl-[protein] + ADP + H(+)</text>
        <dbReference type="Rhea" id="RHEA:46608"/>
        <dbReference type="Rhea" id="RHEA-COMP:11060"/>
        <dbReference type="Rhea" id="RHEA-COMP:11605"/>
        <dbReference type="ChEBI" id="CHEBI:15378"/>
        <dbReference type="ChEBI" id="CHEBI:30013"/>
        <dbReference type="ChEBI" id="CHEBI:30616"/>
        <dbReference type="ChEBI" id="CHEBI:61977"/>
        <dbReference type="ChEBI" id="CHEBI:456216"/>
        <dbReference type="EC" id="2.7.11.1"/>
    </reaction>
</comment>
<evidence type="ECO:0000256" key="8">
    <source>
        <dbReference type="ARBA" id="ARBA00048679"/>
    </source>
</evidence>
<feature type="region of interest" description="Disordered" evidence="9">
    <location>
        <begin position="301"/>
        <end position="333"/>
    </location>
</feature>
<dbReference type="PANTHER" id="PTHR43289:SF34">
    <property type="entry name" value="SERINE_THREONINE-PROTEIN KINASE YBDM-RELATED"/>
    <property type="match status" value="1"/>
</dbReference>
<dbReference type="CDD" id="cd06577">
    <property type="entry name" value="PASTA_pknB"/>
    <property type="match status" value="4"/>
</dbReference>
<evidence type="ECO:0000256" key="6">
    <source>
        <dbReference type="ARBA" id="ARBA00022840"/>
    </source>
</evidence>
<dbReference type="Pfam" id="PF00069">
    <property type="entry name" value="Pkinase"/>
    <property type="match status" value="1"/>
</dbReference>
<evidence type="ECO:0000313" key="13">
    <source>
        <dbReference type="EMBL" id="GGM83107.1"/>
    </source>
</evidence>
<evidence type="ECO:0000256" key="5">
    <source>
        <dbReference type="ARBA" id="ARBA00022777"/>
    </source>
</evidence>
<comment type="caution">
    <text evidence="13">The sequence shown here is derived from an EMBL/GenBank/DDBJ whole genome shotgun (WGS) entry which is preliminary data.</text>
</comment>
<dbReference type="Proteomes" id="UP000623461">
    <property type="component" value="Unassembled WGS sequence"/>
</dbReference>
<dbReference type="PANTHER" id="PTHR43289">
    <property type="entry name" value="MITOGEN-ACTIVATED PROTEIN KINASE KINASE KINASE 20-RELATED"/>
    <property type="match status" value="1"/>
</dbReference>
<dbReference type="Pfam" id="PF03793">
    <property type="entry name" value="PASTA"/>
    <property type="match status" value="4"/>
</dbReference>
<feature type="domain" description="PASTA" evidence="12">
    <location>
        <begin position="597"/>
        <end position="661"/>
    </location>
</feature>
<reference evidence="14" key="1">
    <citation type="journal article" date="2019" name="Int. J. Syst. Evol. Microbiol.">
        <title>The Global Catalogue of Microorganisms (GCM) 10K type strain sequencing project: providing services to taxonomists for standard genome sequencing and annotation.</title>
        <authorList>
            <consortium name="The Broad Institute Genomics Platform"/>
            <consortium name="The Broad Institute Genome Sequencing Center for Infectious Disease"/>
            <person name="Wu L."/>
            <person name="Ma J."/>
        </authorList>
    </citation>
    <scope>NUCLEOTIDE SEQUENCE [LARGE SCALE GENOMIC DNA]</scope>
    <source>
        <strain evidence="14">JCM 1365</strain>
    </source>
</reference>
<evidence type="ECO:0000259" key="11">
    <source>
        <dbReference type="PROSITE" id="PS50011"/>
    </source>
</evidence>
<dbReference type="NCBIfam" id="NF033483">
    <property type="entry name" value="PknB_PASTA_kin"/>
    <property type="match status" value="1"/>
</dbReference>
<dbReference type="InterPro" id="IPR000719">
    <property type="entry name" value="Prot_kinase_dom"/>
</dbReference>